<dbReference type="KEGG" id="snan:I6N98_00155"/>
<sequence>MTFEEYRQLDGLALAELVAKGEVSAAELLELAIARAEAVNPALNAIIIPMYDIARARANAPLNGPFAGVPFLTKDLFQDYAGVLNANGNQALKQAGFAPNEHSTLTQRWLDAGLVIFGRTNTPEFGAKGITEPKAWGPSHNPWHTDHIPGGSSGGSAAAVAAGIVPMAGANDGGGSIRIPAAHCGLFGLKPGRGRTPWGPAHAEELHGAAMNHVVSRSVRDSAALLDASHGPEACSMYRIEAPERPYLEEVSRDPEPLKIAFSTRSPIGTPVSPEAIKAVENTARLLDSLGHHVEEGEPAVDGLQLAKDFITMWFSYIAATVETVKQQTGCGNSGFELDTLVMAAFGRAARASDYVQGYLRWNDYSRQLGEFHQRYDLWLSPTLAQPPAQVGQIATPAWQESIALLLIKLGLSKAMLKSGIVEKMVQENLQWVPYTQLANLTGVPAMSVPMHWCESGLPLGVQFVAPHGGEGRLFQLAGQLERAQPWANRVPPI</sequence>
<dbReference type="InterPro" id="IPR036928">
    <property type="entry name" value="AS_sf"/>
</dbReference>
<reference evidence="3 4" key="1">
    <citation type="submission" date="2020-12" db="EMBL/GenBank/DDBJ databases">
        <authorList>
            <person name="Shan Y."/>
        </authorList>
    </citation>
    <scope>NUCLEOTIDE SEQUENCE [LARGE SCALE GENOMIC DNA]</scope>
    <source>
        <strain evidence="4">csc3.9</strain>
    </source>
</reference>
<dbReference type="Pfam" id="PF01425">
    <property type="entry name" value="Amidase"/>
    <property type="match status" value="1"/>
</dbReference>
<accession>A0A7T4R0T4</accession>
<proteinExistence type="inferred from homology"/>
<dbReference type="InterPro" id="IPR023631">
    <property type="entry name" value="Amidase_dom"/>
</dbReference>
<name>A0A7T4R0T4_9GAMM</name>
<dbReference type="EMBL" id="CP066167">
    <property type="protein sequence ID" value="QQD18326.1"/>
    <property type="molecule type" value="Genomic_DNA"/>
</dbReference>
<evidence type="ECO:0000256" key="1">
    <source>
        <dbReference type="ARBA" id="ARBA00009199"/>
    </source>
</evidence>
<dbReference type="RefSeq" id="WP_198569823.1">
    <property type="nucleotide sequence ID" value="NZ_CP066167.1"/>
</dbReference>
<dbReference type="Gene3D" id="3.90.1300.10">
    <property type="entry name" value="Amidase signature (AS) domain"/>
    <property type="match status" value="1"/>
</dbReference>
<dbReference type="SUPFAM" id="SSF75304">
    <property type="entry name" value="Amidase signature (AS) enzymes"/>
    <property type="match status" value="1"/>
</dbReference>
<feature type="domain" description="Amidase" evidence="2">
    <location>
        <begin position="27"/>
        <end position="474"/>
    </location>
</feature>
<evidence type="ECO:0000313" key="3">
    <source>
        <dbReference type="EMBL" id="QQD18326.1"/>
    </source>
</evidence>
<dbReference type="PANTHER" id="PTHR11895:SF7">
    <property type="entry name" value="GLUTAMYL-TRNA(GLN) AMIDOTRANSFERASE SUBUNIT A, MITOCHONDRIAL"/>
    <property type="match status" value="1"/>
</dbReference>
<dbReference type="AlphaFoldDB" id="A0A7T4R0T4"/>
<keyword evidence="4" id="KW-1185">Reference proteome</keyword>
<evidence type="ECO:0000259" key="2">
    <source>
        <dbReference type="Pfam" id="PF01425"/>
    </source>
</evidence>
<evidence type="ECO:0000313" key="4">
    <source>
        <dbReference type="Proteomes" id="UP000596063"/>
    </source>
</evidence>
<organism evidence="3 4">
    <name type="scientific">Spongiibacter nanhainus</name>
    <dbReference type="NCBI Taxonomy" id="2794344"/>
    <lineage>
        <taxon>Bacteria</taxon>
        <taxon>Pseudomonadati</taxon>
        <taxon>Pseudomonadota</taxon>
        <taxon>Gammaproteobacteria</taxon>
        <taxon>Cellvibrionales</taxon>
        <taxon>Spongiibacteraceae</taxon>
        <taxon>Spongiibacter</taxon>
    </lineage>
</organism>
<dbReference type="InterPro" id="IPR000120">
    <property type="entry name" value="Amidase"/>
</dbReference>
<comment type="similarity">
    <text evidence="1">Belongs to the amidase family.</text>
</comment>
<dbReference type="InterPro" id="IPR020556">
    <property type="entry name" value="Amidase_CS"/>
</dbReference>
<dbReference type="PROSITE" id="PS00571">
    <property type="entry name" value="AMIDASES"/>
    <property type="match status" value="1"/>
</dbReference>
<dbReference type="Proteomes" id="UP000596063">
    <property type="component" value="Chromosome"/>
</dbReference>
<protein>
    <submittedName>
        <fullName evidence="3">Amidase</fullName>
    </submittedName>
</protein>
<dbReference type="GO" id="GO:0003824">
    <property type="term" value="F:catalytic activity"/>
    <property type="evidence" value="ECO:0007669"/>
    <property type="project" value="InterPro"/>
</dbReference>
<dbReference type="PANTHER" id="PTHR11895">
    <property type="entry name" value="TRANSAMIDASE"/>
    <property type="match status" value="1"/>
</dbReference>
<gene>
    <name evidence="3" type="ORF">I6N98_00155</name>
</gene>